<dbReference type="GO" id="GO:0022857">
    <property type="term" value="F:transmembrane transporter activity"/>
    <property type="evidence" value="ECO:0007669"/>
    <property type="project" value="InterPro"/>
</dbReference>
<keyword evidence="3 6" id="KW-0812">Transmembrane</keyword>
<feature type="transmembrane region" description="Helical" evidence="6">
    <location>
        <begin position="26"/>
        <end position="44"/>
    </location>
</feature>
<dbReference type="AlphaFoldDB" id="A0A1N6K6I7"/>
<feature type="transmembrane region" description="Helical" evidence="6">
    <location>
        <begin position="189"/>
        <end position="211"/>
    </location>
</feature>
<feature type="transmembrane region" description="Helical" evidence="6">
    <location>
        <begin position="154"/>
        <end position="177"/>
    </location>
</feature>
<evidence type="ECO:0000256" key="4">
    <source>
        <dbReference type="ARBA" id="ARBA00022989"/>
    </source>
</evidence>
<feature type="transmembrane region" description="Helical" evidence="6">
    <location>
        <begin position="345"/>
        <end position="367"/>
    </location>
</feature>
<comment type="subcellular location">
    <subcellularLocation>
        <location evidence="1">Membrane</location>
        <topology evidence="1">Multi-pass membrane protein</topology>
    </subcellularLocation>
</comment>
<evidence type="ECO:0000256" key="2">
    <source>
        <dbReference type="ARBA" id="ARBA00022448"/>
    </source>
</evidence>
<accession>A0A1N6K6I7</accession>
<evidence type="ECO:0000313" key="8">
    <source>
        <dbReference type="EMBL" id="SIO52204.1"/>
    </source>
</evidence>
<sequence>MVRANGILASDAASSAMDDDSIYEKVTRRIVPLLFMCYVVAYLDRVNVGFAKIQMLADLKFSETVYGLGAGIFFLGYFLFEVPSNILLHRVGARLWIARVMITWSIVSAVTLFVKTPTMFYALRFVLGLAEAGLFPGVILYLTYWYPARRRANILALFITGIPIAGVVGAPLSGWIMNSVSGAHNLAGWQWLFLIEAIPSLVMGIVVLLFLDNNVESARWLSANEKALLARNLADDRQGVRSHRTRDGFTNPRVWLMCMLYFFNMMGLYGVGFYLPTLIRNTGVSNPLSVGLLTALPYAVAVVAMLLVSRHSDAHQERRWHITIPALAGTLGWIASAVFMHEAMLATIALTVATAAVLVTMTQFWVLPTAMLTGAAAASGIAVINSVGNLAGFVSPYLIGGIIDATHSTLLAVIALAISMFLVGALALTLPKRMVNR</sequence>
<dbReference type="GO" id="GO:0016020">
    <property type="term" value="C:membrane"/>
    <property type="evidence" value="ECO:0007669"/>
    <property type="project" value="UniProtKB-SubCell"/>
</dbReference>
<evidence type="ECO:0000256" key="6">
    <source>
        <dbReference type="SAM" id="Phobius"/>
    </source>
</evidence>
<dbReference type="Gene3D" id="1.20.1250.20">
    <property type="entry name" value="MFS general substrate transporter like domains"/>
    <property type="match status" value="2"/>
</dbReference>
<keyword evidence="5 6" id="KW-0472">Membrane</keyword>
<evidence type="ECO:0000256" key="1">
    <source>
        <dbReference type="ARBA" id="ARBA00004141"/>
    </source>
</evidence>
<proteinExistence type="predicted"/>
<dbReference type="PANTHER" id="PTHR43791:SF36">
    <property type="entry name" value="TRANSPORTER, PUTATIVE (AFU_ORTHOLOGUE AFUA_6G08340)-RELATED"/>
    <property type="match status" value="1"/>
</dbReference>
<evidence type="ECO:0000256" key="5">
    <source>
        <dbReference type="ARBA" id="ARBA00023136"/>
    </source>
</evidence>
<dbReference type="SUPFAM" id="SSF103473">
    <property type="entry name" value="MFS general substrate transporter"/>
    <property type="match status" value="1"/>
</dbReference>
<evidence type="ECO:0000259" key="7">
    <source>
        <dbReference type="PROSITE" id="PS50850"/>
    </source>
</evidence>
<dbReference type="EMBL" id="FSRM01000002">
    <property type="protein sequence ID" value="SIO52204.1"/>
    <property type="molecule type" value="Genomic_DNA"/>
</dbReference>
<feature type="transmembrane region" description="Helical" evidence="6">
    <location>
        <begin position="95"/>
        <end position="114"/>
    </location>
</feature>
<dbReference type="InterPro" id="IPR036259">
    <property type="entry name" value="MFS_trans_sf"/>
</dbReference>
<feature type="domain" description="Major facilitator superfamily (MFS) profile" evidence="7">
    <location>
        <begin position="30"/>
        <end position="432"/>
    </location>
</feature>
<feature type="transmembrane region" description="Helical" evidence="6">
    <location>
        <begin position="410"/>
        <end position="430"/>
    </location>
</feature>
<reference evidence="8 9" key="1">
    <citation type="submission" date="2016-11" db="EMBL/GenBank/DDBJ databases">
        <authorList>
            <person name="Jaros S."/>
            <person name="Januszkiewicz K."/>
            <person name="Wedrychowicz H."/>
        </authorList>
    </citation>
    <scope>NUCLEOTIDE SEQUENCE [LARGE SCALE GENOMIC DNA]</scope>
    <source>
        <strain evidence="8 9">GAS86</strain>
    </source>
</reference>
<dbReference type="InterPro" id="IPR011701">
    <property type="entry name" value="MFS"/>
</dbReference>
<feature type="transmembrane region" description="Helical" evidence="6">
    <location>
        <begin position="120"/>
        <end position="142"/>
    </location>
</feature>
<dbReference type="FunFam" id="1.20.1250.20:FF:000018">
    <property type="entry name" value="MFS transporter permease"/>
    <property type="match status" value="1"/>
</dbReference>
<feature type="transmembrane region" description="Helical" evidence="6">
    <location>
        <begin position="320"/>
        <end position="339"/>
    </location>
</feature>
<feature type="transmembrane region" description="Helical" evidence="6">
    <location>
        <begin position="287"/>
        <end position="308"/>
    </location>
</feature>
<keyword evidence="4 6" id="KW-1133">Transmembrane helix</keyword>
<dbReference type="Proteomes" id="UP000184693">
    <property type="component" value="Unassembled WGS sequence"/>
</dbReference>
<dbReference type="Pfam" id="PF07690">
    <property type="entry name" value="MFS_1"/>
    <property type="match status" value="1"/>
</dbReference>
<dbReference type="OrthoDB" id="5441967at2"/>
<organism evidence="8 9">
    <name type="scientific">Paraburkholderia phenazinium</name>
    <dbReference type="NCBI Taxonomy" id="60549"/>
    <lineage>
        <taxon>Bacteria</taxon>
        <taxon>Pseudomonadati</taxon>
        <taxon>Pseudomonadota</taxon>
        <taxon>Betaproteobacteria</taxon>
        <taxon>Burkholderiales</taxon>
        <taxon>Burkholderiaceae</taxon>
        <taxon>Paraburkholderia</taxon>
    </lineage>
</organism>
<dbReference type="InterPro" id="IPR020846">
    <property type="entry name" value="MFS_dom"/>
</dbReference>
<protein>
    <submittedName>
        <fullName evidence="8">Sugar phosphate permease</fullName>
    </submittedName>
</protein>
<dbReference type="CDD" id="cd17319">
    <property type="entry name" value="MFS_ExuT_GudP_like"/>
    <property type="match status" value="1"/>
</dbReference>
<feature type="transmembrane region" description="Helical" evidence="6">
    <location>
        <begin position="64"/>
        <end position="83"/>
    </location>
</feature>
<name>A0A1N6K6I7_9BURK</name>
<feature type="transmembrane region" description="Helical" evidence="6">
    <location>
        <begin position="374"/>
        <end position="398"/>
    </location>
</feature>
<dbReference type="PANTHER" id="PTHR43791">
    <property type="entry name" value="PERMEASE-RELATED"/>
    <property type="match status" value="1"/>
</dbReference>
<keyword evidence="2" id="KW-0813">Transport</keyword>
<evidence type="ECO:0000256" key="3">
    <source>
        <dbReference type="ARBA" id="ARBA00022692"/>
    </source>
</evidence>
<dbReference type="PROSITE" id="PS50850">
    <property type="entry name" value="MFS"/>
    <property type="match status" value="1"/>
</dbReference>
<gene>
    <name evidence="8" type="ORF">SAMN05444168_6202</name>
</gene>
<evidence type="ECO:0000313" key="9">
    <source>
        <dbReference type="Proteomes" id="UP000184693"/>
    </source>
</evidence>
<feature type="transmembrane region" description="Helical" evidence="6">
    <location>
        <begin position="254"/>
        <end position="275"/>
    </location>
</feature>